<reference evidence="3" key="1">
    <citation type="submission" date="2022-11" db="UniProtKB">
        <authorList>
            <consortium name="WormBaseParasite"/>
        </authorList>
    </citation>
    <scope>IDENTIFICATION</scope>
</reference>
<keyword evidence="1" id="KW-0732">Signal</keyword>
<organism evidence="2 3">
    <name type="scientific">Romanomermis culicivorax</name>
    <name type="common">Nematode worm</name>
    <dbReference type="NCBI Taxonomy" id="13658"/>
    <lineage>
        <taxon>Eukaryota</taxon>
        <taxon>Metazoa</taxon>
        <taxon>Ecdysozoa</taxon>
        <taxon>Nematoda</taxon>
        <taxon>Enoplea</taxon>
        <taxon>Dorylaimia</taxon>
        <taxon>Mermithida</taxon>
        <taxon>Mermithoidea</taxon>
        <taxon>Mermithidae</taxon>
        <taxon>Romanomermis</taxon>
    </lineage>
</organism>
<evidence type="ECO:0000256" key="1">
    <source>
        <dbReference type="SAM" id="SignalP"/>
    </source>
</evidence>
<sequence length="292" mass="32584">MLLAVLFASTCSIAEYAYLNNLLICHAQNFDLATLTPFYNCMWYRADSNPRTCLMDWMNWITQREPSFSSESGTHVCNQFALCPIIFDKDFHMETTVEQIDINELDYKANPHSCFHFYLKLLNIIDFPNRFSFPALVYAYPLPTMALVHTLTAEELLDCPTSVIDVEPADEELLDTLIFDLNIGKLLLSTDMSALPTPAAPADLTVRTTQITEFLKLTIHKISTLALVPMDKSTPIQPTPMDAKTNATTTDQMQTDIPGESTLDQSTSAMACIGGSSHHIPFPISAAQYVVP</sequence>
<dbReference type="WBParaSite" id="nRc.2.0.1.t34559-RA">
    <property type="protein sequence ID" value="nRc.2.0.1.t34559-RA"/>
    <property type="gene ID" value="nRc.2.0.1.g34559"/>
</dbReference>
<proteinExistence type="predicted"/>
<dbReference type="Proteomes" id="UP000887565">
    <property type="component" value="Unplaced"/>
</dbReference>
<name>A0A915K870_ROMCU</name>
<evidence type="ECO:0000313" key="3">
    <source>
        <dbReference type="WBParaSite" id="nRc.2.0.1.t34559-RA"/>
    </source>
</evidence>
<protein>
    <submittedName>
        <fullName evidence="3">Uncharacterized protein</fullName>
    </submittedName>
</protein>
<feature type="chain" id="PRO_5037479903" evidence="1">
    <location>
        <begin position="17"/>
        <end position="292"/>
    </location>
</feature>
<dbReference type="AlphaFoldDB" id="A0A915K870"/>
<feature type="signal peptide" evidence="1">
    <location>
        <begin position="1"/>
        <end position="16"/>
    </location>
</feature>
<accession>A0A915K870</accession>
<evidence type="ECO:0000313" key="2">
    <source>
        <dbReference type="Proteomes" id="UP000887565"/>
    </source>
</evidence>
<keyword evidence="2" id="KW-1185">Reference proteome</keyword>